<dbReference type="NCBIfam" id="TIGR02395">
    <property type="entry name" value="rpoN_sigma"/>
    <property type="match status" value="1"/>
</dbReference>
<dbReference type="PROSITE" id="PS00717">
    <property type="entry name" value="SIGMA54_1"/>
    <property type="match status" value="1"/>
</dbReference>
<name>A0A3B0YW20_9ZZZZ</name>
<feature type="domain" description="RNA polymerase sigma factor 54 core-binding" evidence="10">
    <location>
        <begin position="12"/>
        <end position="207"/>
    </location>
</feature>
<sequence length="381" mass="42954">APAEGDNRDYFETHAGDSESLQEHLSWQLDLTPFSDEDHVIAGAIIDAINDDGYLSLSLEELLDSLGLEPEQEIGLEEIQAVLHRIQHFDPVGVGARDPAECLIIQLSALGIETPWRSHALLLMREHVNLLGNRDYNQIMRRMKLAETELQEVLKLVQSLSPRPGSQITSSKPQYVVPDVFVFKKKGKWQVDLNNDATPKIRINSQYAGLVKRADNSDDNTYLRNHLQEARWFLKSLQSRHETLIKVARCIVSRQRNFFEYGDEAMKPLVLRDIADTVEMHESTISRVTTQKYMHTPRGIFEFKYFFSSHVGTDDGGECSATAIRAIIKKLVAAETPTKPLSDSKIAGLLAGQGIKVARRTIAKYREALAIPPSNERKRLA</sequence>
<evidence type="ECO:0000256" key="2">
    <source>
        <dbReference type="ARBA" id="ARBA00022478"/>
    </source>
</evidence>
<dbReference type="PIRSF" id="PIRSF000774">
    <property type="entry name" value="RpoN"/>
    <property type="match status" value="1"/>
</dbReference>
<keyword evidence="7" id="KW-0238">DNA-binding</keyword>
<evidence type="ECO:0000256" key="6">
    <source>
        <dbReference type="ARBA" id="ARBA00023082"/>
    </source>
</evidence>
<proteinExistence type="inferred from homology"/>
<keyword evidence="2" id="KW-0240">DNA-directed RNA polymerase</keyword>
<dbReference type="EMBL" id="UOFK01000018">
    <property type="protein sequence ID" value="VAW72586.1"/>
    <property type="molecule type" value="Genomic_DNA"/>
</dbReference>
<keyword evidence="4" id="KW-0548">Nucleotidyltransferase</keyword>
<dbReference type="PROSITE" id="PS00718">
    <property type="entry name" value="SIGMA54_2"/>
    <property type="match status" value="1"/>
</dbReference>
<evidence type="ECO:0000259" key="9">
    <source>
        <dbReference type="Pfam" id="PF04552"/>
    </source>
</evidence>
<keyword evidence="5" id="KW-0805">Transcription regulation</keyword>
<dbReference type="InterPro" id="IPR007046">
    <property type="entry name" value="RNA_pol_sigma_54_core-bd"/>
</dbReference>
<evidence type="ECO:0000313" key="11">
    <source>
        <dbReference type="EMBL" id="VAW72586.1"/>
    </source>
</evidence>
<dbReference type="GO" id="GO:0003677">
    <property type="term" value="F:DNA binding"/>
    <property type="evidence" value="ECO:0007669"/>
    <property type="project" value="UniProtKB-KW"/>
</dbReference>
<dbReference type="Pfam" id="PF04963">
    <property type="entry name" value="Sigma54_CBD"/>
    <property type="match status" value="1"/>
</dbReference>
<dbReference type="Gene3D" id="1.10.10.1330">
    <property type="entry name" value="RNA polymerase sigma-54 factor, core-binding domain"/>
    <property type="match status" value="1"/>
</dbReference>
<accession>A0A3B0YW20</accession>
<dbReference type="PANTHER" id="PTHR32248">
    <property type="entry name" value="RNA POLYMERASE SIGMA-54 FACTOR"/>
    <property type="match status" value="1"/>
</dbReference>
<keyword evidence="8" id="KW-0804">Transcription</keyword>
<evidence type="ECO:0000259" key="10">
    <source>
        <dbReference type="Pfam" id="PF04963"/>
    </source>
</evidence>
<comment type="similarity">
    <text evidence="1">Belongs to the sigma-54 factor family.</text>
</comment>
<dbReference type="GO" id="GO:0000428">
    <property type="term" value="C:DNA-directed RNA polymerase complex"/>
    <property type="evidence" value="ECO:0007669"/>
    <property type="project" value="UniProtKB-KW"/>
</dbReference>
<keyword evidence="3" id="KW-0808">Transferase</keyword>
<evidence type="ECO:0000256" key="5">
    <source>
        <dbReference type="ARBA" id="ARBA00023015"/>
    </source>
</evidence>
<evidence type="ECO:0000256" key="1">
    <source>
        <dbReference type="ARBA" id="ARBA00008798"/>
    </source>
</evidence>
<dbReference type="InterPro" id="IPR007634">
    <property type="entry name" value="RNA_pol_sigma_54_DNA-bd"/>
</dbReference>
<reference evidence="11" key="1">
    <citation type="submission" date="2018-06" db="EMBL/GenBank/DDBJ databases">
        <authorList>
            <person name="Zhirakovskaya E."/>
        </authorList>
    </citation>
    <scope>NUCLEOTIDE SEQUENCE</scope>
</reference>
<dbReference type="GO" id="GO:0016987">
    <property type="term" value="F:sigma factor activity"/>
    <property type="evidence" value="ECO:0007669"/>
    <property type="project" value="UniProtKB-KW"/>
</dbReference>
<gene>
    <name evidence="11" type="ORF">MNBD_GAMMA13-2165</name>
</gene>
<protein>
    <submittedName>
        <fullName evidence="11">RNA polymerase sigma-54 factor RpoN</fullName>
    </submittedName>
</protein>
<dbReference type="PANTHER" id="PTHR32248:SF4">
    <property type="entry name" value="RNA POLYMERASE SIGMA-54 FACTOR"/>
    <property type="match status" value="1"/>
</dbReference>
<feature type="domain" description="RNA polymerase sigma factor 54 DNA-binding" evidence="9">
    <location>
        <begin position="221"/>
        <end position="379"/>
    </location>
</feature>
<keyword evidence="6" id="KW-0731">Sigma factor</keyword>
<dbReference type="FunFam" id="1.10.10.60:FF:000045">
    <property type="entry name" value="RNA polymerase sigma-54 factor"/>
    <property type="match status" value="1"/>
</dbReference>
<dbReference type="NCBIfam" id="NF004595">
    <property type="entry name" value="PRK05932.1-2"/>
    <property type="match status" value="1"/>
</dbReference>
<dbReference type="PRINTS" id="PR00045">
    <property type="entry name" value="SIGMA54FCT"/>
</dbReference>
<dbReference type="GO" id="GO:0001216">
    <property type="term" value="F:DNA-binding transcription activator activity"/>
    <property type="evidence" value="ECO:0007669"/>
    <property type="project" value="InterPro"/>
</dbReference>
<dbReference type="AlphaFoldDB" id="A0A3B0YW20"/>
<dbReference type="NCBIfam" id="NF009118">
    <property type="entry name" value="PRK12469.1"/>
    <property type="match status" value="1"/>
</dbReference>
<dbReference type="FunFam" id="1.10.10.1330:FF:000001">
    <property type="entry name" value="RNA polymerase sigma-54 factor"/>
    <property type="match status" value="1"/>
</dbReference>
<evidence type="ECO:0000256" key="8">
    <source>
        <dbReference type="ARBA" id="ARBA00023163"/>
    </source>
</evidence>
<dbReference type="GO" id="GO:0006352">
    <property type="term" value="P:DNA-templated transcription initiation"/>
    <property type="evidence" value="ECO:0007669"/>
    <property type="project" value="InterPro"/>
</dbReference>
<organism evidence="11">
    <name type="scientific">hydrothermal vent metagenome</name>
    <dbReference type="NCBI Taxonomy" id="652676"/>
    <lineage>
        <taxon>unclassified sequences</taxon>
        <taxon>metagenomes</taxon>
        <taxon>ecological metagenomes</taxon>
    </lineage>
</organism>
<dbReference type="InterPro" id="IPR000394">
    <property type="entry name" value="RNA_pol_sigma_54"/>
</dbReference>
<evidence type="ECO:0000256" key="3">
    <source>
        <dbReference type="ARBA" id="ARBA00022679"/>
    </source>
</evidence>
<dbReference type="Gene3D" id="1.10.10.60">
    <property type="entry name" value="Homeodomain-like"/>
    <property type="match status" value="1"/>
</dbReference>
<evidence type="ECO:0000256" key="4">
    <source>
        <dbReference type="ARBA" id="ARBA00022695"/>
    </source>
</evidence>
<dbReference type="GO" id="GO:0016779">
    <property type="term" value="F:nucleotidyltransferase activity"/>
    <property type="evidence" value="ECO:0007669"/>
    <property type="project" value="UniProtKB-KW"/>
</dbReference>
<evidence type="ECO:0000256" key="7">
    <source>
        <dbReference type="ARBA" id="ARBA00023125"/>
    </source>
</evidence>
<dbReference type="Pfam" id="PF04552">
    <property type="entry name" value="Sigma54_DBD"/>
    <property type="match status" value="1"/>
</dbReference>
<feature type="non-terminal residue" evidence="11">
    <location>
        <position position="1"/>
    </location>
</feature>
<dbReference type="PROSITE" id="PS50044">
    <property type="entry name" value="SIGMA54_3"/>
    <property type="match status" value="1"/>
</dbReference>
<dbReference type="InterPro" id="IPR038709">
    <property type="entry name" value="RpoN_core-bd_sf"/>
</dbReference>